<organism evidence="1 2">
    <name type="scientific">Thermosporothrix hazakensis</name>
    <dbReference type="NCBI Taxonomy" id="644383"/>
    <lineage>
        <taxon>Bacteria</taxon>
        <taxon>Bacillati</taxon>
        <taxon>Chloroflexota</taxon>
        <taxon>Ktedonobacteria</taxon>
        <taxon>Ktedonobacterales</taxon>
        <taxon>Thermosporotrichaceae</taxon>
        <taxon>Thermosporothrix</taxon>
    </lineage>
</organism>
<dbReference type="AlphaFoldDB" id="A0A326TRE9"/>
<keyword evidence="2" id="KW-1185">Reference proteome</keyword>
<evidence type="ECO:0000313" key="1">
    <source>
        <dbReference type="EMBL" id="PZW18033.1"/>
    </source>
</evidence>
<proteinExistence type="predicted"/>
<accession>A0A326TRE9</accession>
<reference evidence="1 2" key="1">
    <citation type="submission" date="2018-06" db="EMBL/GenBank/DDBJ databases">
        <title>Genomic Encyclopedia of Archaeal and Bacterial Type Strains, Phase II (KMG-II): from individual species to whole genera.</title>
        <authorList>
            <person name="Goeker M."/>
        </authorList>
    </citation>
    <scope>NUCLEOTIDE SEQUENCE [LARGE SCALE GENOMIC DNA]</scope>
    <source>
        <strain evidence="1 2">ATCC BAA-1881</strain>
    </source>
</reference>
<gene>
    <name evidence="1" type="ORF">EI42_06403</name>
</gene>
<comment type="caution">
    <text evidence="1">The sequence shown here is derived from an EMBL/GenBank/DDBJ whole genome shotgun (WGS) entry which is preliminary data.</text>
</comment>
<dbReference type="Proteomes" id="UP000248806">
    <property type="component" value="Unassembled WGS sequence"/>
</dbReference>
<name>A0A326TRE9_THEHA</name>
<sequence length="91" mass="10119">MGLRPYETQPLFLYPQARISSYGRGKALLCSHGGRKRGPQTGGAIGKVLQYQGRVSRHDDPHQDLLGISRSELLKEAVSQLLLSFLEVIEQ</sequence>
<protein>
    <submittedName>
        <fullName evidence="1">Uncharacterized protein</fullName>
    </submittedName>
</protein>
<dbReference type="EMBL" id="QKUF01000066">
    <property type="protein sequence ID" value="PZW18033.1"/>
    <property type="molecule type" value="Genomic_DNA"/>
</dbReference>
<evidence type="ECO:0000313" key="2">
    <source>
        <dbReference type="Proteomes" id="UP000248806"/>
    </source>
</evidence>